<evidence type="ECO:0000256" key="1">
    <source>
        <dbReference type="ARBA" id="ARBA00022737"/>
    </source>
</evidence>
<dbReference type="InterPro" id="IPR002885">
    <property type="entry name" value="PPR_rpt"/>
</dbReference>
<protein>
    <recommendedName>
        <fullName evidence="5">Pentatricopeptide repeat-containing protein</fullName>
    </recommendedName>
</protein>
<feature type="repeat" description="PPR" evidence="2">
    <location>
        <begin position="6"/>
        <end position="40"/>
    </location>
</feature>
<keyword evidence="4" id="KW-1185">Reference proteome</keyword>
<dbReference type="GO" id="GO:0003723">
    <property type="term" value="F:RNA binding"/>
    <property type="evidence" value="ECO:0007669"/>
    <property type="project" value="InterPro"/>
</dbReference>
<dbReference type="OrthoDB" id="185373at2759"/>
<dbReference type="AlphaFoldDB" id="A0A9D5DB40"/>
<dbReference type="GO" id="GO:0099402">
    <property type="term" value="P:plant organ development"/>
    <property type="evidence" value="ECO:0007669"/>
    <property type="project" value="UniProtKB-ARBA"/>
</dbReference>
<dbReference type="InterPro" id="IPR011990">
    <property type="entry name" value="TPR-like_helical_dom_sf"/>
</dbReference>
<dbReference type="PANTHER" id="PTHR47926">
    <property type="entry name" value="PENTATRICOPEPTIDE REPEAT-CONTAINING PROTEIN"/>
    <property type="match status" value="1"/>
</dbReference>
<dbReference type="Gene3D" id="1.25.40.10">
    <property type="entry name" value="Tetratricopeptide repeat domain"/>
    <property type="match status" value="1"/>
</dbReference>
<dbReference type="Pfam" id="PF13041">
    <property type="entry name" value="PPR_2"/>
    <property type="match status" value="1"/>
</dbReference>
<dbReference type="Pfam" id="PF01535">
    <property type="entry name" value="PPR"/>
    <property type="match status" value="1"/>
</dbReference>
<dbReference type="EMBL" id="JAGGNH010000001">
    <property type="protein sequence ID" value="KAJ0988601.1"/>
    <property type="molecule type" value="Genomic_DNA"/>
</dbReference>
<evidence type="ECO:0000256" key="2">
    <source>
        <dbReference type="PROSITE-ProRule" id="PRU00708"/>
    </source>
</evidence>
<dbReference type="Proteomes" id="UP001085076">
    <property type="component" value="Miscellaneous, Linkage group lg01"/>
</dbReference>
<dbReference type="GO" id="GO:0009451">
    <property type="term" value="P:RNA modification"/>
    <property type="evidence" value="ECO:0007669"/>
    <property type="project" value="InterPro"/>
</dbReference>
<gene>
    <name evidence="3" type="ORF">J5N97_006957</name>
</gene>
<organism evidence="3 4">
    <name type="scientific">Dioscorea zingiberensis</name>
    <dbReference type="NCBI Taxonomy" id="325984"/>
    <lineage>
        <taxon>Eukaryota</taxon>
        <taxon>Viridiplantae</taxon>
        <taxon>Streptophyta</taxon>
        <taxon>Embryophyta</taxon>
        <taxon>Tracheophyta</taxon>
        <taxon>Spermatophyta</taxon>
        <taxon>Magnoliopsida</taxon>
        <taxon>Liliopsida</taxon>
        <taxon>Dioscoreales</taxon>
        <taxon>Dioscoreaceae</taxon>
        <taxon>Dioscorea</taxon>
    </lineage>
</organism>
<evidence type="ECO:0000313" key="3">
    <source>
        <dbReference type="EMBL" id="KAJ0988601.1"/>
    </source>
</evidence>
<name>A0A9D5DB40_9LILI</name>
<dbReference type="FunFam" id="1.25.40.10:FF:000158">
    <property type="entry name" value="pentatricopeptide repeat-containing protein At2g33680"/>
    <property type="match status" value="1"/>
</dbReference>
<sequence>MMQGKDVKAWTSMIGGLADHGHAEDALELFSLMQRSGARPDGVTFVGVLCACSHAGLVELGLHYFHSMMKDHNIVPRIEHYVCMIDLFGRAGRVKESLEFIYSMDVQANAVVWRVLLSTCRLNLDVELAEAKEMHIRIIENAWYWNDLIDATVILLKIIVKEIQ</sequence>
<evidence type="ECO:0008006" key="5">
    <source>
        <dbReference type="Google" id="ProtNLM"/>
    </source>
</evidence>
<reference evidence="3" key="2">
    <citation type="journal article" date="2022" name="Hortic Res">
        <title>The genome of Dioscorea zingiberensis sheds light on the biosynthesis, origin and evolution of the medicinally important diosgenin saponins.</title>
        <authorList>
            <person name="Li Y."/>
            <person name="Tan C."/>
            <person name="Li Z."/>
            <person name="Guo J."/>
            <person name="Li S."/>
            <person name="Chen X."/>
            <person name="Wang C."/>
            <person name="Dai X."/>
            <person name="Yang H."/>
            <person name="Song W."/>
            <person name="Hou L."/>
            <person name="Xu J."/>
            <person name="Tong Z."/>
            <person name="Xu A."/>
            <person name="Yuan X."/>
            <person name="Wang W."/>
            <person name="Yang Q."/>
            <person name="Chen L."/>
            <person name="Sun Z."/>
            <person name="Wang K."/>
            <person name="Pan B."/>
            <person name="Chen J."/>
            <person name="Bao Y."/>
            <person name="Liu F."/>
            <person name="Qi X."/>
            <person name="Gang D.R."/>
            <person name="Wen J."/>
            <person name="Li J."/>
        </authorList>
    </citation>
    <scope>NUCLEOTIDE SEQUENCE</scope>
    <source>
        <strain evidence="3">Dzin_1.0</strain>
    </source>
</reference>
<dbReference type="PANTHER" id="PTHR47926:SF344">
    <property type="entry name" value="OS07G0636900 PROTEIN"/>
    <property type="match status" value="1"/>
</dbReference>
<accession>A0A9D5DB40</accession>
<comment type="caution">
    <text evidence="3">The sequence shown here is derived from an EMBL/GenBank/DDBJ whole genome shotgun (WGS) entry which is preliminary data.</text>
</comment>
<reference evidence="3" key="1">
    <citation type="submission" date="2021-03" db="EMBL/GenBank/DDBJ databases">
        <authorList>
            <person name="Li Z."/>
            <person name="Yang C."/>
        </authorList>
    </citation>
    <scope>NUCLEOTIDE SEQUENCE</scope>
    <source>
        <strain evidence="3">Dzin_1.0</strain>
        <tissue evidence="3">Leaf</tissue>
    </source>
</reference>
<dbReference type="NCBIfam" id="TIGR00756">
    <property type="entry name" value="PPR"/>
    <property type="match status" value="2"/>
</dbReference>
<keyword evidence="1" id="KW-0677">Repeat</keyword>
<dbReference type="PROSITE" id="PS51375">
    <property type="entry name" value="PPR"/>
    <property type="match status" value="1"/>
</dbReference>
<evidence type="ECO:0000313" key="4">
    <source>
        <dbReference type="Proteomes" id="UP001085076"/>
    </source>
</evidence>
<proteinExistence type="predicted"/>
<dbReference type="InterPro" id="IPR046960">
    <property type="entry name" value="PPR_At4g14850-like_plant"/>
</dbReference>